<feature type="transmembrane region" description="Helical" evidence="2">
    <location>
        <begin position="138"/>
        <end position="156"/>
    </location>
</feature>
<name>A0ABN7M7B2_9BURK</name>
<keyword evidence="2" id="KW-1133">Transmembrane helix</keyword>
<gene>
    <name evidence="3" type="ORF">R69776_04326</name>
</gene>
<feature type="region of interest" description="Disordered" evidence="1">
    <location>
        <begin position="27"/>
        <end position="96"/>
    </location>
</feature>
<feature type="compositionally biased region" description="Low complexity" evidence="1">
    <location>
        <begin position="33"/>
        <end position="44"/>
    </location>
</feature>
<proteinExistence type="predicted"/>
<evidence type="ECO:0000313" key="3">
    <source>
        <dbReference type="EMBL" id="CAE6781301.1"/>
    </source>
</evidence>
<dbReference type="Proteomes" id="UP000673821">
    <property type="component" value="Unassembled WGS sequence"/>
</dbReference>
<organism evidence="3 4">
    <name type="scientific">Paraburkholderia nemoris</name>
    <dbReference type="NCBI Taxonomy" id="2793076"/>
    <lineage>
        <taxon>Bacteria</taxon>
        <taxon>Pseudomonadati</taxon>
        <taxon>Pseudomonadota</taxon>
        <taxon>Betaproteobacteria</taxon>
        <taxon>Burkholderiales</taxon>
        <taxon>Burkholderiaceae</taxon>
        <taxon>Paraburkholderia</taxon>
    </lineage>
</organism>
<keyword evidence="4" id="KW-1185">Reference proteome</keyword>
<feature type="compositionally biased region" description="Polar residues" evidence="1">
    <location>
        <begin position="45"/>
        <end position="74"/>
    </location>
</feature>
<evidence type="ECO:0000313" key="4">
    <source>
        <dbReference type="Proteomes" id="UP000673821"/>
    </source>
</evidence>
<keyword evidence="2" id="KW-0472">Membrane</keyword>
<protein>
    <submittedName>
        <fullName evidence="3">Uncharacterized protein</fullName>
    </submittedName>
</protein>
<accession>A0ABN7M7B2</accession>
<evidence type="ECO:0000256" key="2">
    <source>
        <dbReference type="SAM" id="Phobius"/>
    </source>
</evidence>
<dbReference type="EMBL" id="CAJNBH010000012">
    <property type="protein sequence ID" value="CAE6781301.1"/>
    <property type="molecule type" value="Genomic_DNA"/>
</dbReference>
<comment type="caution">
    <text evidence="3">The sequence shown here is derived from an EMBL/GenBank/DDBJ whole genome shotgun (WGS) entry which is preliminary data.</text>
</comment>
<evidence type="ECO:0000256" key="1">
    <source>
        <dbReference type="SAM" id="MobiDB-lite"/>
    </source>
</evidence>
<reference evidence="3 4" key="1">
    <citation type="submission" date="2021-02" db="EMBL/GenBank/DDBJ databases">
        <authorList>
            <person name="Vanwijnsberghe S."/>
        </authorList>
    </citation>
    <scope>NUCLEOTIDE SEQUENCE [LARGE SCALE GENOMIC DNA]</scope>
    <source>
        <strain evidence="3 4">R-69776</strain>
    </source>
</reference>
<keyword evidence="2" id="KW-0812">Transmembrane</keyword>
<sequence length="276" mass="30284">MRGIELSATRPIRLHSSVKKRQCSVRQCVSERSPSPSLAANSAPTQSKGTICTSVTRRTSAGRPCQSSTISMSPASGIDSPSKSHDQARLQVPRFTPARMSVISDSESASESPNPPTRTYPLGRCMSCSAKSVTSSSTLFPIYFGILSIASIGIGISRGDCRRLMECCRMSKNGRWPSYARRTRTGSISFCVRPNLAMRARWLDEPTYELRCSFTALSLRRVAAADPSAFWVTVDVQHHPDPALLESESLPRKGLSRLNVDAYRTGLRVVTEHDRS</sequence>